<name>A0A5B2XNM6_9PSEU</name>
<dbReference type="RefSeq" id="WP_149848384.1">
    <property type="nucleotide sequence ID" value="NZ_VUOB01000010.1"/>
</dbReference>
<dbReference type="GO" id="GO:0003677">
    <property type="term" value="F:DNA binding"/>
    <property type="evidence" value="ECO:0007669"/>
    <property type="project" value="InterPro"/>
</dbReference>
<evidence type="ECO:0000313" key="2">
    <source>
        <dbReference type="EMBL" id="KAA2264580.1"/>
    </source>
</evidence>
<dbReference type="EMBL" id="VUOB01000010">
    <property type="protein sequence ID" value="KAA2264580.1"/>
    <property type="molecule type" value="Genomic_DNA"/>
</dbReference>
<evidence type="ECO:0000256" key="1">
    <source>
        <dbReference type="SAM" id="MobiDB-lite"/>
    </source>
</evidence>
<dbReference type="Proteomes" id="UP000323454">
    <property type="component" value="Unassembled WGS sequence"/>
</dbReference>
<organism evidence="2 3">
    <name type="scientific">Solihabitans fulvus</name>
    <dbReference type="NCBI Taxonomy" id="1892852"/>
    <lineage>
        <taxon>Bacteria</taxon>
        <taxon>Bacillati</taxon>
        <taxon>Actinomycetota</taxon>
        <taxon>Actinomycetes</taxon>
        <taxon>Pseudonocardiales</taxon>
        <taxon>Pseudonocardiaceae</taxon>
        <taxon>Solihabitans</taxon>
    </lineage>
</organism>
<feature type="region of interest" description="Disordered" evidence="1">
    <location>
        <begin position="26"/>
        <end position="46"/>
    </location>
</feature>
<keyword evidence="3" id="KW-1185">Reference proteome</keyword>
<reference evidence="2 3" key="2">
    <citation type="submission" date="2019-09" db="EMBL/GenBank/DDBJ databases">
        <authorList>
            <person name="Jin C."/>
        </authorList>
    </citation>
    <scope>NUCLEOTIDE SEQUENCE [LARGE SCALE GENOMIC DNA]</scope>
    <source>
        <strain evidence="2 3">AN110305</strain>
    </source>
</reference>
<dbReference type="InterPro" id="IPR004401">
    <property type="entry name" value="YbaB/EbfC"/>
</dbReference>
<feature type="region of interest" description="Disordered" evidence="1">
    <location>
        <begin position="111"/>
        <end position="169"/>
    </location>
</feature>
<dbReference type="OrthoDB" id="3695284at2"/>
<dbReference type="AlphaFoldDB" id="A0A5B2XNM6"/>
<comment type="caution">
    <text evidence="2">The sequence shown here is derived from an EMBL/GenBank/DDBJ whole genome shotgun (WGS) entry which is preliminary data.</text>
</comment>
<accession>A0A5B2XNM6</accession>
<evidence type="ECO:0000313" key="3">
    <source>
        <dbReference type="Proteomes" id="UP000323454"/>
    </source>
</evidence>
<sequence>MDPQVDPQGWLDDFQRHVADLQQKSTELQERLAEASGTASSPDGSVTVTIGPSGALDNLALTERAMTRRPAELAQLIMSTAARAQQQASQLVVEALQPMAAGTQVMDVVNQFLPPPVPDEEPVDAEPAPDALNEDEQNERTGPPSPQAPPRPAKPAKRNYEEDDEEPLW</sequence>
<feature type="compositionally biased region" description="Pro residues" evidence="1">
    <location>
        <begin position="143"/>
        <end position="153"/>
    </location>
</feature>
<reference evidence="2 3" key="1">
    <citation type="submission" date="2019-09" db="EMBL/GenBank/DDBJ databases">
        <title>Goodfellowia gen. nov., a new genus of the Pseudonocardineae related to Actinoalloteichus, containing Goodfellowia coeruleoviolacea gen. nov., comb. nov. gen. nov., comb. nov.</title>
        <authorList>
            <person name="Labeda D."/>
        </authorList>
    </citation>
    <scope>NUCLEOTIDE SEQUENCE [LARGE SCALE GENOMIC DNA]</scope>
    <source>
        <strain evidence="2 3">AN110305</strain>
    </source>
</reference>
<dbReference type="InterPro" id="IPR036894">
    <property type="entry name" value="YbaB-like_sf"/>
</dbReference>
<dbReference type="SUPFAM" id="SSF82607">
    <property type="entry name" value="YbaB-like"/>
    <property type="match status" value="1"/>
</dbReference>
<dbReference type="Pfam" id="PF02575">
    <property type="entry name" value="YbaB_DNA_bd"/>
    <property type="match status" value="1"/>
</dbReference>
<protein>
    <submittedName>
        <fullName evidence="2">YbaB/EbfC family nucleoid-associated protein</fullName>
    </submittedName>
</protein>
<proteinExistence type="predicted"/>
<gene>
    <name evidence="2" type="ORF">F0L68_05590</name>
</gene>
<dbReference type="Gene3D" id="3.30.1310.10">
    <property type="entry name" value="Nucleoid-associated protein YbaB-like domain"/>
    <property type="match status" value="1"/>
</dbReference>
<feature type="compositionally biased region" description="Polar residues" evidence="1">
    <location>
        <begin position="37"/>
        <end position="46"/>
    </location>
</feature>